<evidence type="ECO:0000313" key="8">
    <source>
        <dbReference type="EMBL" id="MPL69269.1"/>
    </source>
</evidence>
<organism evidence="8">
    <name type="scientific">bioreactor metagenome</name>
    <dbReference type="NCBI Taxonomy" id="1076179"/>
    <lineage>
        <taxon>unclassified sequences</taxon>
        <taxon>metagenomes</taxon>
        <taxon>ecological metagenomes</taxon>
    </lineage>
</organism>
<comment type="similarity">
    <text evidence="2">Belongs to the glycosyltransferase 1 family. Bacterial/plant glycogen synthase subfamily.</text>
</comment>
<keyword evidence="5 8" id="KW-0808">Transferase</keyword>
<dbReference type="GO" id="GO:0004373">
    <property type="term" value="F:alpha-1,4-glucan glucosyltransferase (UDP-glucose donor) activity"/>
    <property type="evidence" value="ECO:0007669"/>
    <property type="project" value="InterPro"/>
</dbReference>
<dbReference type="EMBL" id="VSSQ01000046">
    <property type="protein sequence ID" value="MPL69269.1"/>
    <property type="molecule type" value="Genomic_DNA"/>
</dbReference>
<dbReference type="InterPro" id="IPR001296">
    <property type="entry name" value="Glyco_trans_1"/>
</dbReference>
<evidence type="ECO:0000256" key="1">
    <source>
        <dbReference type="ARBA" id="ARBA00001478"/>
    </source>
</evidence>
<comment type="catalytic activity">
    <reaction evidence="1">
        <text>[(1-&gt;4)-alpha-D-glucosyl](n) + ADP-alpha-D-glucose = [(1-&gt;4)-alpha-D-glucosyl](n+1) + ADP + H(+)</text>
        <dbReference type="Rhea" id="RHEA:18189"/>
        <dbReference type="Rhea" id="RHEA-COMP:9584"/>
        <dbReference type="Rhea" id="RHEA-COMP:9587"/>
        <dbReference type="ChEBI" id="CHEBI:15378"/>
        <dbReference type="ChEBI" id="CHEBI:15444"/>
        <dbReference type="ChEBI" id="CHEBI:57498"/>
        <dbReference type="ChEBI" id="CHEBI:456216"/>
        <dbReference type="EC" id="2.4.1.21"/>
    </reaction>
</comment>
<evidence type="ECO:0000256" key="5">
    <source>
        <dbReference type="ARBA" id="ARBA00022679"/>
    </source>
</evidence>
<dbReference type="AlphaFoldDB" id="A0A644TRK5"/>
<dbReference type="CDD" id="cd03791">
    <property type="entry name" value="GT5_Glycogen_synthase_DULL1-like"/>
    <property type="match status" value="1"/>
</dbReference>
<dbReference type="SUPFAM" id="SSF53756">
    <property type="entry name" value="UDP-Glycosyltransferase/glycogen phosphorylase"/>
    <property type="match status" value="1"/>
</dbReference>
<evidence type="ECO:0000259" key="6">
    <source>
        <dbReference type="Pfam" id="PF00534"/>
    </source>
</evidence>
<accession>A0A644TRK5</accession>
<gene>
    <name evidence="8" type="primary">glgA_4</name>
    <name evidence="8" type="ORF">SDC9_15005</name>
</gene>
<keyword evidence="4 8" id="KW-0328">Glycosyltransferase</keyword>
<name>A0A644TRK5_9ZZZZ</name>
<reference evidence="8" key="1">
    <citation type="submission" date="2019-08" db="EMBL/GenBank/DDBJ databases">
        <authorList>
            <person name="Kucharzyk K."/>
            <person name="Murdoch R.W."/>
            <person name="Higgins S."/>
            <person name="Loffler F."/>
        </authorList>
    </citation>
    <scope>NUCLEOTIDE SEQUENCE</scope>
</reference>
<comment type="caution">
    <text evidence="8">The sequence shown here is derived from an EMBL/GenBank/DDBJ whole genome shotgun (WGS) entry which is preliminary data.</text>
</comment>
<evidence type="ECO:0000256" key="3">
    <source>
        <dbReference type="ARBA" id="ARBA00012588"/>
    </source>
</evidence>
<proteinExistence type="inferred from homology"/>
<evidence type="ECO:0000256" key="4">
    <source>
        <dbReference type="ARBA" id="ARBA00022676"/>
    </source>
</evidence>
<dbReference type="EC" id="2.4.1.21" evidence="3"/>
<evidence type="ECO:0000256" key="2">
    <source>
        <dbReference type="ARBA" id="ARBA00010281"/>
    </source>
</evidence>
<sequence length="474" mass="53830">MAAAEAVPFVKTGGLADVIGSLPKALREQGVDVRVILPKYDAIGADFKQQMTLKAELSVPLSWRQQYCGVEELVYQGVTFYFIDNEYYFKRPGLYGHYDDAERYAYFARAVLECLPALDFKPDIIHCHDWHTGMINAFLKAHYAHDPFYQEMKTLFTIHNLGYQGVFAKEITQDILGLDESYLSPDKLEFNDGVNFMKGGLVFADQISTVSRTYAEEIQYPYFGEKLDGLLRQRRDDLTGIVNGLDYDLYNPATDARLFANYGVKTIDKKQENKTKLQEKLGLPVRRDIPLIAIVSRLVPSKGLDLIAHILDELLGHESVQLVVLGTGDDKYQQLFEQAAWQYPGKVSSNVCFDENFAHQIYAGADLFLMPSLYEPCGIGQLIALRYGTLPVVRETGGLKDTVLSYNKYTDKGNGFTFAHYNAHDMLYTIKRALGLYYDIPVWNRIVTNAMSSDYSWQESAKQYVGLYHKLVSR</sequence>
<dbReference type="NCBIfam" id="NF001899">
    <property type="entry name" value="PRK00654.1-2"/>
    <property type="match status" value="1"/>
</dbReference>
<evidence type="ECO:0000259" key="7">
    <source>
        <dbReference type="Pfam" id="PF08323"/>
    </source>
</evidence>
<dbReference type="PANTHER" id="PTHR45825">
    <property type="entry name" value="GRANULE-BOUND STARCH SYNTHASE 1, CHLOROPLASTIC/AMYLOPLASTIC"/>
    <property type="match status" value="1"/>
</dbReference>
<dbReference type="Pfam" id="PF00534">
    <property type="entry name" value="Glycos_transf_1"/>
    <property type="match status" value="1"/>
</dbReference>
<feature type="domain" description="Glycosyl transferase family 1" evidence="6">
    <location>
        <begin position="288"/>
        <end position="434"/>
    </location>
</feature>
<protein>
    <recommendedName>
        <fullName evidence="3">starch synthase</fullName>
        <ecNumber evidence="3">2.4.1.21</ecNumber>
    </recommendedName>
</protein>
<feature type="domain" description="Starch synthase catalytic" evidence="7">
    <location>
        <begin position="1"/>
        <end position="233"/>
    </location>
</feature>
<dbReference type="NCBIfam" id="NF001898">
    <property type="entry name" value="PRK00654.1-1"/>
    <property type="match status" value="1"/>
</dbReference>
<dbReference type="InterPro" id="IPR011835">
    <property type="entry name" value="GS/SS"/>
</dbReference>
<dbReference type="HAMAP" id="MF_00484">
    <property type="entry name" value="Glycogen_synth"/>
    <property type="match status" value="1"/>
</dbReference>
<dbReference type="PANTHER" id="PTHR45825:SF11">
    <property type="entry name" value="ALPHA AMYLASE DOMAIN-CONTAINING PROTEIN"/>
    <property type="match status" value="1"/>
</dbReference>
<dbReference type="InterPro" id="IPR013534">
    <property type="entry name" value="Starch_synth_cat_dom"/>
</dbReference>
<dbReference type="Gene3D" id="3.40.50.2000">
    <property type="entry name" value="Glycogen Phosphorylase B"/>
    <property type="match status" value="2"/>
</dbReference>
<dbReference type="GO" id="GO:0009011">
    <property type="term" value="F:alpha-1,4-glucan glucosyltransferase (ADP-glucose donor) activity"/>
    <property type="evidence" value="ECO:0007669"/>
    <property type="project" value="UniProtKB-EC"/>
</dbReference>
<dbReference type="Pfam" id="PF08323">
    <property type="entry name" value="Glyco_transf_5"/>
    <property type="match status" value="1"/>
</dbReference>
<dbReference type="NCBIfam" id="TIGR02095">
    <property type="entry name" value="glgA"/>
    <property type="match status" value="1"/>
</dbReference>